<protein>
    <recommendedName>
        <fullName evidence="1">F-box domain-containing protein</fullName>
    </recommendedName>
</protein>
<dbReference type="EMBL" id="JARTCD010000081">
    <property type="protein sequence ID" value="KAJ8653286.1"/>
    <property type="molecule type" value="Genomic_DNA"/>
</dbReference>
<comment type="caution">
    <text evidence="2">The sequence shown here is derived from an EMBL/GenBank/DDBJ whole genome shotgun (WGS) entry which is preliminary data.</text>
</comment>
<dbReference type="InterPro" id="IPR001810">
    <property type="entry name" value="F-box_dom"/>
</dbReference>
<dbReference type="RefSeq" id="XP_058338200.1">
    <property type="nucleotide sequence ID" value="XM_058491008.1"/>
</dbReference>
<dbReference type="InterPro" id="IPR036047">
    <property type="entry name" value="F-box-like_dom_sf"/>
</dbReference>
<dbReference type="AlphaFoldDB" id="A0AAD7XUG7"/>
<evidence type="ECO:0000259" key="1">
    <source>
        <dbReference type="PROSITE" id="PS50181"/>
    </source>
</evidence>
<proteinExistence type="predicted"/>
<gene>
    <name evidence="2" type="ORF">O0I10_011035</name>
</gene>
<keyword evidence="3" id="KW-1185">Reference proteome</keyword>
<dbReference type="SUPFAM" id="SSF52047">
    <property type="entry name" value="RNI-like"/>
    <property type="match status" value="1"/>
</dbReference>
<reference evidence="2 3" key="1">
    <citation type="submission" date="2023-03" db="EMBL/GenBank/DDBJ databases">
        <title>Genome sequence of Lichtheimia ornata CBS 291.66.</title>
        <authorList>
            <person name="Mohabir J.T."/>
            <person name="Shea T.P."/>
            <person name="Kurbessoian T."/>
            <person name="Berby B."/>
            <person name="Fontaine J."/>
            <person name="Livny J."/>
            <person name="Gnirke A."/>
            <person name="Stajich J.E."/>
            <person name="Cuomo C.A."/>
        </authorList>
    </citation>
    <scope>NUCLEOTIDE SEQUENCE [LARGE SCALE GENOMIC DNA]</scope>
    <source>
        <strain evidence="2">CBS 291.66</strain>
    </source>
</reference>
<organism evidence="2 3">
    <name type="scientific">Lichtheimia ornata</name>
    <dbReference type="NCBI Taxonomy" id="688661"/>
    <lineage>
        <taxon>Eukaryota</taxon>
        <taxon>Fungi</taxon>
        <taxon>Fungi incertae sedis</taxon>
        <taxon>Mucoromycota</taxon>
        <taxon>Mucoromycotina</taxon>
        <taxon>Mucoromycetes</taxon>
        <taxon>Mucorales</taxon>
        <taxon>Lichtheimiaceae</taxon>
        <taxon>Lichtheimia</taxon>
    </lineage>
</organism>
<name>A0AAD7XUG7_9FUNG</name>
<dbReference type="InterPro" id="IPR032675">
    <property type="entry name" value="LRR_dom_sf"/>
</dbReference>
<accession>A0AAD7XUG7</accession>
<evidence type="ECO:0000313" key="2">
    <source>
        <dbReference type="EMBL" id="KAJ8653286.1"/>
    </source>
</evidence>
<dbReference type="Gene3D" id="3.80.10.10">
    <property type="entry name" value="Ribonuclease Inhibitor"/>
    <property type="match status" value="2"/>
</dbReference>
<feature type="domain" description="F-box" evidence="1">
    <location>
        <begin position="1"/>
        <end position="47"/>
    </location>
</feature>
<dbReference type="CDD" id="cd09917">
    <property type="entry name" value="F-box_SF"/>
    <property type="match status" value="1"/>
</dbReference>
<dbReference type="Pfam" id="PF12937">
    <property type="entry name" value="F-box-like"/>
    <property type="match status" value="1"/>
</dbReference>
<dbReference type="PROSITE" id="PS50181">
    <property type="entry name" value="FBOX"/>
    <property type="match status" value="1"/>
</dbReference>
<dbReference type="SUPFAM" id="SSF81383">
    <property type="entry name" value="F-box domain"/>
    <property type="match status" value="1"/>
</dbReference>
<dbReference type="Proteomes" id="UP001234581">
    <property type="component" value="Unassembled WGS sequence"/>
</dbReference>
<sequence length="522" mass="59401">MLERLPTEILCEIVHDFSRRDFIECVQVNRYWRQRLPPYSSHLWKHVDIKTHDHLIFLAQTSCFGQYIDSCKITMLSKDALLYHALEQLQGYHLQSLVLDYFRIEDNERLIDLLKNVRCESLKFTGVTGACLDFVGIITASSGGVGGDGHMRHFACHYDLMYPMLMFDDDDDDMCLYPPPAPPLPNTNGLGLVSLALTTQNLQVDWMGLLQRCSTTLQHLHIDVTDPIICRDIMNACPQLQSMFIGEFAVPEIVTWPPPPPSSSDKPGLRHLGYYGQCHDIDIMEFVLEHQHTLETLYFDTCIPIQIPPWSDINAFQSTSLKTLVSSHTHETLPDTLVHLIRQSSNLETVVLHQVNSASDKIWDTLMNLDTLQNLSLHVHIWEYDPNRAWEWHTLIHRLGTMTTLRQLELVALDGAKSIECAQLFRMLDGIQLVKLRLLSIHVLSDRTLEALLPHAPLMEQVDIVDCPIVTTCGIKALIDGLPKVRNVTFLLSKEQRIPDDVDELTSYAKGKGVKLVVDSLD</sequence>
<dbReference type="GeneID" id="83218437"/>
<evidence type="ECO:0000313" key="3">
    <source>
        <dbReference type="Proteomes" id="UP001234581"/>
    </source>
</evidence>